<evidence type="ECO:0000313" key="3">
    <source>
        <dbReference type="EMBL" id="TDC04368.1"/>
    </source>
</evidence>
<keyword evidence="2" id="KW-0732">Signal</keyword>
<reference evidence="3 4" key="1">
    <citation type="submission" date="2019-02" db="EMBL/GenBank/DDBJ databases">
        <title>Draft genome sequences of novel Actinobacteria.</title>
        <authorList>
            <person name="Sahin N."/>
            <person name="Ay H."/>
            <person name="Saygin H."/>
        </authorList>
    </citation>
    <scope>NUCLEOTIDE SEQUENCE [LARGE SCALE GENOMIC DNA]</scope>
    <source>
        <strain evidence="3 4">KC201</strain>
    </source>
</reference>
<organism evidence="3 4">
    <name type="scientific">Nonomuraea longispora</name>
    <dbReference type="NCBI Taxonomy" id="1848320"/>
    <lineage>
        <taxon>Bacteria</taxon>
        <taxon>Bacillati</taxon>
        <taxon>Actinomycetota</taxon>
        <taxon>Actinomycetes</taxon>
        <taxon>Streptosporangiales</taxon>
        <taxon>Streptosporangiaceae</taxon>
        <taxon>Nonomuraea</taxon>
    </lineage>
</organism>
<dbReference type="Proteomes" id="UP000295157">
    <property type="component" value="Unassembled WGS sequence"/>
</dbReference>
<evidence type="ECO:0000256" key="2">
    <source>
        <dbReference type="SAM" id="SignalP"/>
    </source>
</evidence>
<comment type="caution">
    <text evidence="3">The sequence shown here is derived from an EMBL/GenBank/DDBJ whole genome shotgun (WGS) entry which is preliminary data.</text>
</comment>
<accession>A0A4R4N6C6</accession>
<evidence type="ECO:0000313" key="4">
    <source>
        <dbReference type="Proteomes" id="UP000295157"/>
    </source>
</evidence>
<keyword evidence="4" id="KW-1185">Reference proteome</keyword>
<dbReference type="AlphaFoldDB" id="A0A4R4N6C6"/>
<dbReference type="EMBL" id="SMJZ01000090">
    <property type="protein sequence ID" value="TDC04368.1"/>
    <property type="molecule type" value="Genomic_DNA"/>
</dbReference>
<protein>
    <submittedName>
        <fullName evidence="3">Uncharacterized protein</fullName>
    </submittedName>
</protein>
<gene>
    <name evidence="3" type="ORF">E1267_23055</name>
</gene>
<proteinExistence type="predicted"/>
<name>A0A4R4N6C6_9ACTN</name>
<dbReference type="OrthoDB" id="3543514at2"/>
<feature type="chain" id="PRO_5020272063" evidence="2">
    <location>
        <begin position="24"/>
        <end position="114"/>
    </location>
</feature>
<dbReference type="RefSeq" id="WP_132334803.1">
    <property type="nucleotide sequence ID" value="NZ_SMJZ01000090.1"/>
</dbReference>
<sequence length="114" mass="11904">MRGRLPAALVFLLSWFLPAVAHAQPVQPIVTVKAATVAAGQQPTARQHPLQPTALRMWAGAHVFTGGGGTALPASEPLDFRHAWAEVVTRPAAEATTQRKPAATPARAPPSTGC</sequence>
<evidence type="ECO:0000256" key="1">
    <source>
        <dbReference type="SAM" id="MobiDB-lite"/>
    </source>
</evidence>
<feature type="compositionally biased region" description="Low complexity" evidence="1">
    <location>
        <begin position="95"/>
        <end position="114"/>
    </location>
</feature>
<feature type="signal peptide" evidence="2">
    <location>
        <begin position="1"/>
        <end position="23"/>
    </location>
</feature>
<feature type="region of interest" description="Disordered" evidence="1">
    <location>
        <begin position="91"/>
        <end position="114"/>
    </location>
</feature>